<dbReference type="GO" id="GO:0004806">
    <property type="term" value="F:triacylglycerol lipase activity"/>
    <property type="evidence" value="ECO:0007669"/>
    <property type="project" value="TreeGrafter"/>
</dbReference>
<dbReference type="InterPro" id="IPR050471">
    <property type="entry name" value="AB_hydrolase"/>
</dbReference>
<evidence type="ECO:0000259" key="1">
    <source>
        <dbReference type="Pfam" id="PF00561"/>
    </source>
</evidence>
<dbReference type="InterPro" id="IPR029058">
    <property type="entry name" value="AB_hydrolase_fold"/>
</dbReference>
<name>A0A5R8ZQQ4_PSENT</name>
<organism evidence="2 3">
    <name type="scientific">Pseudomonas nitroreducens</name>
    <dbReference type="NCBI Taxonomy" id="46680"/>
    <lineage>
        <taxon>Bacteria</taxon>
        <taxon>Pseudomonadati</taxon>
        <taxon>Pseudomonadota</taxon>
        <taxon>Gammaproteobacteria</taxon>
        <taxon>Pseudomonadales</taxon>
        <taxon>Pseudomonadaceae</taxon>
        <taxon>Pseudomonas</taxon>
    </lineage>
</organism>
<dbReference type="PANTHER" id="PTHR43433:SF5">
    <property type="entry name" value="AB HYDROLASE-1 DOMAIN-CONTAINING PROTEIN"/>
    <property type="match status" value="1"/>
</dbReference>
<gene>
    <name evidence="2" type="ORF">FEA48_30000</name>
</gene>
<dbReference type="Proteomes" id="UP000307510">
    <property type="component" value="Unassembled WGS sequence"/>
</dbReference>
<protein>
    <submittedName>
        <fullName evidence="2">Alpha/beta hydrolase</fullName>
    </submittedName>
</protein>
<evidence type="ECO:0000313" key="2">
    <source>
        <dbReference type="EMBL" id="TLP68678.1"/>
    </source>
</evidence>
<dbReference type="Pfam" id="PF00561">
    <property type="entry name" value="Abhydrolase_1"/>
    <property type="match status" value="1"/>
</dbReference>
<dbReference type="Gene3D" id="3.40.50.1820">
    <property type="entry name" value="alpha/beta hydrolase"/>
    <property type="match status" value="1"/>
</dbReference>
<accession>A0A5R8ZQQ4</accession>
<dbReference type="PANTHER" id="PTHR43433">
    <property type="entry name" value="HYDROLASE, ALPHA/BETA FOLD FAMILY PROTEIN"/>
    <property type="match status" value="1"/>
</dbReference>
<dbReference type="SUPFAM" id="SSF53474">
    <property type="entry name" value="alpha/beta-Hydrolases"/>
    <property type="match status" value="1"/>
</dbReference>
<sequence>MSLALHEERFATLPNGLRLCYSEHGSEAAPALVLIAGLGLQMVYWPAALIDRLVESGLRVICFDNRDAGRSGRSSTPHPSQFQQLRGKAPDACYGLEQMADDTAQLLEHLNIGAAHLVGMSMGGMIAQTLAYRHPGRVKSLVSIFSTTGNRRVGQPAYSTLWRLSQAKAPQSRDEAIASYSAMMSHIGDANAPDAQAQWQDYSALAWVRNGERADARALFRQIGAILRSGDRTAHLKTISAPSLVLHGDLDRMVHPSGGEATARAIPRAAHQVIRGMRHQIDSHQAHQLSRLIADHIQRTQDTPHEAR</sequence>
<dbReference type="InterPro" id="IPR000073">
    <property type="entry name" value="AB_hydrolase_1"/>
</dbReference>
<dbReference type="GO" id="GO:0046503">
    <property type="term" value="P:glycerolipid catabolic process"/>
    <property type="evidence" value="ECO:0007669"/>
    <property type="project" value="TreeGrafter"/>
</dbReference>
<dbReference type="RefSeq" id="WP_138217050.1">
    <property type="nucleotide sequence ID" value="NZ_VASG01000012.1"/>
</dbReference>
<proteinExistence type="predicted"/>
<keyword evidence="2" id="KW-0378">Hydrolase</keyword>
<evidence type="ECO:0000313" key="3">
    <source>
        <dbReference type="Proteomes" id="UP000307510"/>
    </source>
</evidence>
<feature type="domain" description="AB hydrolase-1" evidence="1">
    <location>
        <begin position="30"/>
        <end position="279"/>
    </location>
</feature>
<dbReference type="AlphaFoldDB" id="A0A5R8ZQQ4"/>
<dbReference type="EMBL" id="VASG01000012">
    <property type="protein sequence ID" value="TLP68678.1"/>
    <property type="molecule type" value="Genomic_DNA"/>
</dbReference>
<reference evidence="2 3" key="1">
    <citation type="submission" date="2019-05" db="EMBL/GenBank/DDBJ databases">
        <authorList>
            <person name="Moore K."/>
            <person name="O'Neill P."/>
            <person name="Farbos A."/>
            <person name="Studholme D.J."/>
        </authorList>
    </citation>
    <scope>NUCLEOTIDE SEQUENCE [LARGE SCALE GENOMIC DNA]</scope>
    <source>
        <strain evidence="2 3">DSM 9128</strain>
    </source>
</reference>
<reference evidence="3" key="2">
    <citation type="submission" date="2019-06" db="EMBL/GenBank/DDBJ databases">
        <title>AzeR, a transcriptional regulator that responds to azelaic acid in Pseudomonas nitroreducens.</title>
        <authorList>
            <person name="Bez C."/>
            <person name="Javvadi S.G."/>
            <person name="Bertani I."/>
            <person name="Devescovi G."/>
            <person name="Studholme D.J."/>
            <person name="Geller A."/>
            <person name="Levy A."/>
            <person name="Venturi V."/>
        </authorList>
    </citation>
    <scope>NUCLEOTIDE SEQUENCE [LARGE SCALE GENOMIC DNA]</scope>
    <source>
        <strain evidence="3">DSM 9128</strain>
    </source>
</reference>
<comment type="caution">
    <text evidence="2">The sequence shown here is derived from an EMBL/GenBank/DDBJ whole genome shotgun (WGS) entry which is preliminary data.</text>
</comment>